<comment type="catalytic activity">
    <reaction evidence="9 10">
        <text>S-sulfanyl-L-cysteinyl-[protein] + uridine(34) in tRNA + AH2 + ATP = 2-thiouridine(34) in tRNA + L-cysteinyl-[protein] + A + AMP + diphosphate + H(+)</text>
        <dbReference type="Rhea" id="RHEA:47032"/>
        <dbReference type="Rhea" id="RHEA-COMP:10131"/>
        <dbReference type="Rhea" id="RHEA-COMP:11726"/>
        <dbReference type="Rhea" id="RHEA-COMP:11727"/>
        <dbReference type="Rhea" id="RHEA-COMP:11728"/>
        <dbReference type="ChEBI" id="CHEBI:13193"/>
        <dbReference type="ChEBI" id="CHEBI:15378"/>
        <dbReference type="ChEBI" id="CHEBI:17499"/>
        <dbReference type="ChEBI" id="CHEBI:29950"/>
        <dbReference type="ChEBI" id="CHEBI:30616"/>
        <dbReference type="ChEBI" id="CHEBI:33019"/>
        <dbReference type="ChEBI" id="CHEBI:61963"/>
        <dbReference type="ChEBI" id="CHEBI:65315"/>
        <dbReference type="ChEBI" id="CHEBI:87170"/>
        <dbReference type="ChEBI" id="CHEBI:456215"/>
        <dbReference type="EC" id="2.8.1.13"/>
    </reaction>
</comment>
<dbReference type="NCBIfam" id="TIGR00420">
    <property type="entry name" value="trmU"/>
    <property type="match status" value="1"/>
</dbReference>
<evidence type="ECO:0000259" key="12">
    <source>
        <dbReference type="Pfam" id="PF20259"/>
    </source>
</evidence>
<evidence type="ECO:0000256" key="4">
    <source>
        <dbReference type="ARBA" id="ARBA00022694"/>
    </source>
</evidence>
<dbReference type="GO" id="GO:0002143">
    <property type="term" value="P:tRNA wobble position uridine thiolation"/>
    <property type="evidence" value="ECO:0007669"/>
    <property type="project" value="TreeGrafter"/>
</dbReference>
<evidence type="ECO:0000256" key="2">
    <source>
        <dbReference type="ARBA" id="ARBA00022555"/>
    </source>
</evidence>
<feature type="domain" description="tRNA-specific 2-thiouridylase MnmA-like central" evidence="12">
    <location>
        <begin position="230"/>
        <end position="292"/>
    </location>
</feature>
<feature type="active site" description="Cysteine persulfide intermediate" evidence="10">
    <location>
        <position position="220"/>
    </location>
</feature>
<evidence type="ECO:0000259" key="11">
    <source>
        <dbReference type="Pfam" id="PF20258"/>
    </source>
</evidence>
<comment type="function">
    <text evidence="10">Catalyzes the 2-thiolation of uridine at the wobble position (U34) of tRNA, leading to the formation of s(2)U34.</text>
</comment>
<dbReference type="Pfam" id="PF20259">
    <property type="entry name" value="tRNA_Me_trans_M"/>
    <property type="match status" value="1"/>
</dbReference>
<dbReference type="EC" id="2.8.1.13" evidence="10"/>
<dbReference type="InterPro" id="IPR004506">
    <property type="entry name" value="MnmA-like"/>
</dbReference>
<protein>
    <recommendedName>
        <fullName evidence="10">tRNA-specific 2-thiouridylase MnmA</fullName>
        <ecNumber evidence="10">2.8.1.13</ecNumber>
    </recommendedName>
</protein>
<organism evidence="13 14">
    <name type="scientific">Aminipila butyrica</name>
    <dbReference type="NCBI Taxonomy" id="433296"/>
    <lineage>
        <taxon>Bacteria</taxon>
        <taxon>Bacillati</taxon>
        <taxon>Bacillota</taxon>
        <taxon>Clostridia</taxon>
        <taxon>Peptostreptococcales</taxon>
        <taxon>Anaerovoracaceae</taxon>
        <taxon>Aminipila</taxon>
    </lineage>
</organism>
<evidence type="ECO:0000256" key="9">
    <source>
        <dbReference type="ARBA" id="ARBA00051542"/>
    </source>
</evidence>
<dbReference type="InterPro" id="IPR023382">
    <property type="entry name" value="MnmA-like_central_sf"/>
</dbReference>
<dbReference type="AlphaFoldDB" id="A0A858BXX6"/>
<dbReference type="CDD" id="cd01998">
    <property type="entry name" value="MnmA_TRMU-like"/>
    <property type="match status" value="1"/>
</dbReference>
<dbReference type="FunFam" id="2.40.30.10:FF:000023">
    <property type="entry name" value="tRNA-specific 2-thiouridylase MnmA"/>
    <property type="match status" value="1"/>
</dbReference>
<evidence type="ECO:0000256" key="3">
    <source>
        <dbReference type="ARBA" id="ARBA00022679"/>
    </source>
</evidence>
<dbReference type="FunFam" id="3.40.50.620:FF:000115">
    <property type="entry name" value="tRNA-specific 2-thiouridylase MnmA"/>
    <property type="match status" value="1"/>
</dbReference>
<dbReference type="HAMAP" id="MF_00144">
    <property type="entry name" value="tRNA_thiouridyl_MnmA"/>
    <property type="match status" value="1"/>
</dbReference>
<comment type="similarity">
    <text evidence="10">Belongs to the MnmA/TRMU family.</text>
</comment>
<keyword evidence="6 10" id="KW-0067">ATP-binding</keyword>
<keyword evidence="4 10" id="KW-0819">tRNA processing</keyword>
<feature type="region of interest" description="Interaction with tRNA" evidence="10">
    <location>
        <begin position="326"/>
        <end position="327"/>
    </location>
</feature>
<dbReference type="Pfam" id="PF20258">
    <property type="entry name" value="tRNA_Me_trans_C"/>
    <property type="match status" value="1"/>
</dbReference>
<dbReference type="InterPro" id="IPR046885">
    <property type="entry name" value="MnmA-like_C"/>
</dbReference>
<dbReference type="Gene3D" id="3.40.50.620">
    <property type="entry name" value="HUPs"/>
    <property type="match status" value="1"/>
</dbReference>
<dbReference type="Proteomes" id="UP000466848">
    <property type="component" value="Chromosome"/>
</dbReference>
<dbReference type="PANTHER" id="PTHR11933:SF5">
    <property type="entry name" value="MITOCHONDRIAL TRNA-SPECIFIC 2-THIOURIDYLASE 1"/>
    <property type="match status" value="1"/>
</dbReference>
<evidence type="ECO:0000256" key="5">
    <source>
        <dbReference type="ARBA" id="ARBA00022741"/>
    </source>
</evidence>
<name>A0A858BXX6_9FIRM</name>
<feature type="region of interest" description="Interaction with tRNA" evidence="10">
    <location>
        <begin position="170"/>
        <end position="172"/>
    </location>
</feature>
<feature type="site" description="Interaction with tRNA" evidence="10">
    <location>
        <position position="147"/>
    </location>
</feature>
<dbReference type="PANTHER" id="PTHR11933">
    <property type="entry name" value="TRNA 5-METHYLAMINOMETHYL-2-THIOURIDYLATE -METHYLTRANSFERASE"/>
    <property type="match status" value="1"/>
</dbReference>
<feature type="active site" description="Nucleophile" evidence="10">
    <location>
        <position position="122"/>
    </location>
</feature>
<comment type="caution">
    <text evidence="10">Lacks conserved residue(s) required for the propagation of feature annotation.</text>
</comment>
<feature type="binding site" evidence="10">
    <location>
        <position position="146"/>
    </location>
    <ligand>
        <name>ATP</name>
        <dbReference type="ChEBI" id="CHEBI:30616"/>
    </ligand>
</feature>
<feature type="binding site" evidence="10">
    <location>
        <begin position="26"/>
        <end position="33"/>
    </location>
    <ligand>
        <name>ATP</name>
        <dbReference type="ChEBI" id="CHEBI:30616"/>
    </ligand>
</feature>
<evidence type="ECO:0000256" key="8">
    <source>
        <dbReference type="ARBA" id="ARBA00023157"/>
    </source>
</evidence>
<dbReference type="SUPFAM" id="SSF52402">
    <property type="entry name" value="Adenine nucleotide alpha hydrolases-like"/>
    <property type="match status" value="1"/>
</dbReference>
<dbReference type="GO" id="GO:0000049">
    <property type="term" value="F:tRNA binding"/>
    <property type="evidence" value="ECO:0007669"/>
    <property type="project" value="UniProtKB-KW"/>
</dbReference>
<keyword evidence="8" id="KW-1015">Disulfide bond</keyword>
<keyword evidence="14" id="KW-1185">Reference proteome</keyword>
<dbReference type="GO" id="GO:0103016">
    <property type="term" value="F:tRNA-uridine 2-sulfurtransferase activity"/>
    <property type="evidence" value="ECO:0007669"/>
    <property type="project" value="UniProtKB-EC"/>
</dbReference>
<dbReference type="InterPro" id="IPR014729">
    <property type="entry name" value="Rossmann-like_a/b/a_fold"/>
</dbReference>
<evidence type="ECO:0000256" key="7">
    <source>
        <dbReference type="ARBA" id="ARBA00022884"/>
    </source>
</evidence>
<accession>A0A858BXX6</accession>
<dbReference type="KEGG" id="abut:Ami103574_06085"/>
<proteinExistence type="inferred from homology"/>
<sequence>MIRGRGETLPFYVNRRIYYMTKVLVGMSGGVDSSVSVYLLQQQGYEVSGATLKLFDNEDIGILDKEKTCCSLSDVQDARNVAMKLGCRHYVFNYSQWFMEDVVKRFARSYEEGQTPNPCIDCNRYIKFSRMLERAKFLGFDYIATGHYAQVDRDPSTGRYLLRKGADSSKDQSYVLYTLTQEELSRTLFPLGKMTKQEIRTIAEGEGFVNAQKRDSQDICFVQDGDYAGFLERVMGVSSPTGDFVDRAGRKIGRHRGLIHYTVGQRKGLGQTFGKPMYVLDKKKAENTVTLGSHEELFSAGMVVSEVNWIAIEALKEPMEVTVKARYSMKEVAAVIYPLENGQVRVAFDEKQRAITPGQAAVFYQGDLVIGGGTIIGPVSEQ</sequence>
<evidence type="ECO:0000256" key="6">
    <source>
        <dbReference type="ARBA" id="ARBA00022840"/>
    </source>
</evidence>
<keyword evidence="1 10" id="KW-0963">Cytoplasm</keyword>
<dbReference type="Gene3D" id="2.30.30.280">
    <property type="entry name" value="Adenine nucleotide alpha hydrolases-like domains"/>
    <property type="match status" value="1"/>
</dbReference>
<dbReference type="InterPro" id="IPR046884">
    <property type="entry name" value="MnmA-like_central"/>
</dbReference>
<keyword evidence="7 10" id="KW-0694">RNA-binding</keyword>
<feature type="domain" description="tRNA-specific 2-thiouridylase MnmA-like C-terminal" evidence="11">
    <location>
        <begin position="301"/>
        <end position="375"/>
    </location>
</feature>
<evidence type="ECO:0000256" key="1">
    <source>
        <dbReference type="ARBA" id="ARBA00022490"/>
    </source>
</evidence>
<gene>
    <name evidence="10 13" type="primary">mnmA</name>
    <name evidence="13" type="ORF">Ami103574_06085</name>
</gene>
<comment type="subcellular location">
    <subcellularLocation>
        <location evidence="10">Cytoplasm</location>
    </subcellularLocation>
</comment>
<reference evidence="13 14" key="1">
    <citation type="submission" date="2020-02" db="EMBL/GenBank/DDBJ databases">
        <authorList>
            <person name="Kim Y.B."/>
            <person name="Roh S.W."/>
        </authorList>
    </citation>
    <scope>NUCLEOTIDE SEQUENCE [LARGE SCALE GENOMIC DNA]</scope>
    <source>
        <strain evidence="13 14">DSM 103574</strain>
    </source>
</reference>
<dbReference type="Gene3D" id="2.40.30.10">
    <property type="entry name" value="Translation factors"/>
    <property type="match status" value="1"/>
</dbReference>
<feature type="binding site" evidence="10">
    <location>
        <position position="52"/>
    </location>
    <ligand>
        <name>ATP</name>
        <dbReference type="ChEBI" id="CHEBI:30616"/>
    </ligand>
</feature>
<evidence type="ECO:0000313" key="13">
    <source>
        <dbReference type="EMBL" id="QIB68916.1"/>
    </source>
</evidence>
<dbReference type="EMBL" id="CP048649">
    <property type="protein sequence ID" value="QIB68916.1"/>
    <property type="molecule type" value="Genomic_DNA"/>
</dbReference>
<keyword evidence="3 10" id="KW-0808">Transferase</keyword>
<dbReference type="Pfam" id="PF03054">
    <property type="entry name" value="tRNA_Me_trans"/>
    <property type="match status" value="1"/>
</dbReference>
<dbReference type="GO" id="GO:0005737">
    <property type="term" value="C:cytoplasm"/>
    <property type="evidence" value="ECO:0007669"/>
    <property type="project" value="UniProtKB-SubCell"/>
</dbReference>
<evidence type="ECO:0000313" key="14">
    <source>
        <dbReference type="Proteomes" id="UP000466848"/>
    </source>
</evidence>
<dbReference type="NCBIfam" id="NF001138">
    <property type="entry name" value="PRK00143.1"/>
    <property type="match status" value="1"/>
</dbReference>
<feature type="site" description="Interaction with tRNA" evidence="10">
    <location>
        <position position="359"/>
    </location>
</feature>
<dbReference type="GO" id="GO:0005524">
    <property type="term" value="F:ATP binding"/>
    <property type="evidence" value="ECO:0007669"/>
    <property type="project" value="UniProtKB-KW"/>
</dbReference>
<keyword evidence="2 10" id="KW-0820">tRNA-binding</keyword>
<evidence type="ECO:0000256" key="10">
    <source>
        <dbReference type="HAMAP-Rule" id="MF_00144"/>
    </source>
</evidence>
<keyword evidence="5 10" id="KW-0547">Nucleotide-binding</keyword>